<organism evidence="3 4">
    <name type="scientific">Ustilaginoidea virens</name>
    <name type="common">Rice false smut fungus</name>
    <name type="synonym">Villosiclava virens</name>
    <dbReference type="NCBI Taxonomy" id="1159556"/>
    <lineage>
        <taxon>Eukaryota</taxon>
        <taxon>Fungi</taxon>
        <taxon>Dikarya</taxon>
        <taxon>Ascomycota</taxon>
        <taxon>Pezizomycotina</taxon>
        <taxon>Sordariomycetes</taxon>
        <taxon>Hypocreomycetidae</taxon>
        <taxon>Hypocreales</taxon>
        <taxon>Clavicipitaceae</taxon>
        <taxon>Ustilaginoidea</taxon>
    </lineage>
</organism>
<name>A0A8E5HPX5_USTVR</name>
<proteinExistence type="predicted"/>
<feature type="compositionally biased region" description="Polar residues" evidence="1">
    <location>
        <begin position="215"/>
        <end position="233"/>
    </location>
</feature>
<keyword evidence="2" id="KW-0732">Signal</keyword>
<dbReference type="AlphaFoldDB" id="A0A8E5HPX5"/>
<evidence type="ECO:0000313" key="4">
    <source>
        <dbReference type="Proteomes" id="UP000027002"/>
    </source>
</evidence>
<dbReference type="GeneID" id="66064242"/>
<feature type="compositionally biased region" description="Polar residues" evidence="1">
    <location>
        <begin position="295"/>
        <end position="311"/>
    </location>
</feature>
<accession>A0A8E5HPX5</accession>
<dbReference type="OrthoDB" id="5106279at2759"/>
<reference evidence="3" key="1">
    <citation type="submission" date="2020-03" db="EMBL/GenBank/DDBJ databases">
        <title>A mixture of massive structural variations and highly conserved coding sequences in Ustilaginoidea virens genome.</title>
        <authorList>
            <person name="Zhang K."/>
            <person name="Zhao Z."/>
            <person name="Zhang Z."/>
            <person name="Li Y."/>
            <person name="Hsiang T."/>
            <person name="Sun W."/>
        </authorList>
    </citation>
    <scope>NUCLEOTIDE SEQUENCE</scope>
    <source>
        <strain evidence="3">UV-8b</strain>
    </source>
</reference>
<feature type="region of interest" description="Disordered" evidence="1">
    <location>
        <begin position="184"/>
        <end position="316"/>
    </location>
</feature>
<evidence type="ECO:0000313" key="3">
    <source>
        <dbReference type="EMBL" id="QUC19223.1"/>
    </source>
</evidence>
<sequence length="330" mass="33929">MLALLFVVAYGIALAVCQSSHATASFAYQGCSSVDLSCFTSPYSECRCGDDSGVIKSVDESVCNYACMGDSSYGMCGTVCPDEGRGIANVYIKTEGITQDPQTQTLPTSSASDAYEDTWTSAPCASSAPVDYTTAQAEGMITPVGSAPEVPTTFTFVITSSSSGPCEESNTPALSSMALTTPCPLEDTSSTTESPLVTVASQTTTTCEEGPLEDNASSTNFPESTCQDSTTASPPIYTSGAQSAASSPTQPQPYTSEQRPTDPASNTSNLSTTIPSYSSASTQWARPSDIFEPSGQPSVPAQVPGSDSTHSMVPPLSTIGGLALIAAIIV</sequence>
<feature type="signal peptide" evidence="2">
    <location>
        <begin position="1"/>
        <end position="17"/>
    </location>
</feature>
<protein>
    <recommendedName>
        <fullName evidence="5">Twinfilin-1</fullName>
    </recommendedName>
</protein>
<feature type="chain" id="PRO_5034155070" description="Twinfilin-1" evidence="2">
    <location>
        <begin position="18"/>
        <end position="330"/>
    </location>
</feature>
<evidence type="ECO:0000256" key="1">
    <source>
        <dbReference type="SAM" id="MobiDB-lite"/>
    </source>
</evidence>
<evidence type="ECO:0000256" key="2">
    <source>
        <dbReference type="SAM" id="SignalP"/>
    </source>
</evidence>
<keyword evidence="4" id="KW-1185">Reference proteome</keyword>
<dbReference type="Proteomes" id="UP000027002">
    <property type="component" value="Chromosome 3"/>
</dbReference>
<feature type="compositionally biased region" description="Polar residues" evidence="1">
    <location>
        <begin position="239"/>
        <end position="285"/>
    </location>
</feature>
<dbReference type="EMBL" id="CP072755">
    <property type="protein sequence ID" value="QUC19223.1"/>
    <property type="molecule type" value="Genomic_DNA"/>
</dbReference>
<gene>
    <name evidence="3" type="ORF">UV8b_03464</name>
</gene>
<dbReference type="RefSeq" id="XP_042996896.1">
    <property type="nucleotide sequence ID" value="XM_043140962.1"/>
</dbReference>
<feature type="compositionally biased region" description="Polar residues" evidence="1">
    <location>
        <begin position="187"/>
        <end position="207"/>
    </location>
</feature>
<evidence type="ECO:0008006" key="5">
    <source>
        <dbReference type="Google" id="ProtNLM"/>
    </source>
</evidence>
<dbReference type="KEGG" id="uvi:66064242"/>